<dbReference type="EMBL" id="CP060731">
    <property type="protein sequence ID" value="QNN77199.1"/>
    <property type="molecule type" value="Genomic_DNA"/>
</dbReference>
<dbReference type="GO" id="GO:0016787">
    <property type="term" value="F:hydrolase activity"/>
    <property type="evidence" value="ECO:0007669"/>
    <property type="project" value="UniProtKB-KW"/>
</dbReference>
<dbReference type="PROSITE" id="PS51257">
    <property type="entry name" value="PROKAR_LIPOPROTEIN"/>
    <property type="match status" value="1"/>
</dbReference>
<evidence type="ECO:0000313" key="3">
    <source>
        <dbReference type="Proteomes" id="UP000515506"/>
    </source>
</evidence>
<dbReference type="Gene3D" id="3.40.50.1820">
    <property type="entry name" value="alpha/beta hydrolase"/>
    <property type="match status" value="1"/>
</dbReference>
<dbReference type="Proteomes" id="UP000515838">
    <property type="component" value="Chromosome"/>
</dbReference>
<sequence length="260" mass="27744">MSIARRILLSLVLLATTALLGACLPGGGNARAPIPQALIPAGTPATRLVVVLPGRGDDIAALRTSGIVPAVQSAWPDADVLLTGLGFAYYMEGRAPQRLHAEVVAPARQRGYREVWLLGASMGGMGSLMYDRAYPGEADGLVLLAPYLGKRPLIDEIRRDGLGAWEAGPVPAAVDAGNYQRELWRHLQTWQRDPGRTRTVWLGYGAQDRLAGAMPPLAGLLPPDHVAVVDGGHAWKVWSPLTQRLLTAAGPARLEPQRSP</sequence>
<reference evidence="1 3" key="2">
    <citation type="submission" date="2020-08" db="EMBL/GenBank/DDBJ databases">
        <title>Streptomycin resistant and MDR strain, P. mexicana.</title>
        <authorList>
            <person name="Ganesh-kumar S."/>
            <person name="Zhe T."/>
            <person name="Yu Z."/>
            <person name="Min Y."/>
        </authorList>
    </citation>
    <scope>NUCLEOTIDE SEQUENCE [LARGE SCALE GENOMIC DNA]</scope>
    <source>
        <strain evidence="1 3">GTZY</strain>
    </source>
</reference>
<dbReference type="AlphaFoldDB" id="A0A7G6UQL1"/>
<dbReference type="Pfam" id="PF00756">
    <property type="entry name" value="Esterase"/>
    <property type="match status" value="1"/>
</dbReference>
<dbReference type="SUPFAM" id="SSF53474">
    <property type="entry name" value="alpha/beta-Hydrolases"/>
    <property type="match status" value="1"/>
</dbReference>
<keyword evidence="3" id="KW-1185">Reference proteome</keyword>
<proteinExistence type="predicted"/>
<dbReference type="EMBL" id="CP060028">
    <property type="protein sequence ID" value="QND81308.1"/>
    <property type="molecule type" value="Genomic_DNA"/>
</dbReference>
<gene>
    <name evidence="1" type="ORF">H4W19_05955</name>
    <name evidence="2" type="ORF">IAE60_14905</name>
</gene>
<dbReference type="RefSeq" id="WP_185896417.1">
    <property type="nucleotide sequence ID" value="NZ_CP060028.1"/>
</dbReference>
<evidence type="ECO:0000313" key="1">
    <source>
        <dbReference type="EMBL" id="QND81308.1"/>
    </source>
</evidence>
<keyword evidence="2" id="KW-0378">Hydrolase</keyword>
<evidence type="ECO:0000313" key="2">
    <source>
        <dbReference type="EMBL" id="QNN77199.1"/>
    </source>
</evidence>
<dbReference type="Proteomes" id="UP000515506">
    <property type="component" value="Chromosome"/>
</dbReference>
<accession>A0A7G6UQL1</accession>
<protein>
    <submittedName>
        <fullName evidence="2">Alpha/beta hydrolase</fullName>
    </submittedName>
</protein>
<organism evidence="2 4">
    <name type="scientific">Pseudoxanthomonas mexicana</name>
    <dbReference type="NCBI Taxonomy" id="128785"/>
    <lineage>
        <taxon>Bacteria</taxon>
        <taxon>Pseudomonadati</taxon>
        <taxon>Pseudomonadota</taxon>
        <taxon>Gammaproteobacteria</taxon>
        <taxon>Lysobacterales</taxon>
        <taxon>Lysobacteraceae</taxon>
        <taxon>Pseudoxanthomonas</taxon>
    </lineage>
</organism>
<name>A0A7G6UQL1_PSEMX</name>
<evidence type="ECO:0000313" key="4">
    <source>
        <dbReference type="Proteomes" id="UP000515838"/>
    </source>
</evidence>
<reference evidence="2 4" key="1">
    <citation type="submission" date="2020-08" db="EMBL/GenBank/DDBJ databases">
        <title>Streptomycin Non-resistant strain, P. mexicana.</title>
        <authorList>
            <person name="Ganesh-Kumar S."/>
            <person name="Zhe T."/>
            <person name="Yu Z."/>
            <person name="Min Y."/>
        </authorList>
    </citation>
    <scope>NUCLEOTIDE SEQUENCE [LARGE SCALE GENOMIC DNA]</scope>
    <source>
        <strain evidence="2 4">GTZY2</strain>
    </source>
</reference>
<dbReference type="InterPro" id="IPR029058">
    <property type="entry name" value="AB_hydrolase_fold"/>
</dbReference>
<dbReference type="InterPro" id="IPR000801">
    <property type="entry name" value="Esterase-like"/>
</dbReference>
<dbReference type="GeneID" id="81472274"/>